<dbReference type="CDD" id="cd03215">
    <property type="entry name" value="ABC_Carb_Monos_II"/>
    <property type="match status" value="1"/>
</dbReference>
<dbReference type="PANTHER" id="PTHR43790:SF4">
    <property type="entry name" value="GUANOSINE IMPORT ATP-BINDING PROTEIN NUPO"/>
    <property type="match status" value="1"/>
</dbReference>
<keyword evidence="2" id="KW-0813">Transport</keyword>
<dbReference type="PROSITE" id="PS00211">
    <property type="entry name" value="ABC_TRANSPORTER_1"/>
    <property type="match status" value="1"/>
</dbReference>
<organism evidence="11 12">
    <name type="scientific">Candidatus Carbonibacillus altaicus</name>
    <dbReference type="NCBI Taxonomy" id="2163959"/>
    <lineage>
        <taxon>Bacteria</taxon>
        <taxon>Bacillati</taxon>
        <taxon>Bacillota</taxon>
        <taxon>Bacilli</taxon>
        <taxon>Bacillales</taxon>
        <taxon>Candidatus Carbonibacillus</taxon>
    </lineage>
</organism>
<dbReference type="GO" id="GO:0016887">
    <property type="term" value="F:ATP hydrolysis activity"/>
    <property type="evidence" value="ECO:0007669"/>
    <property type="project" value="InterPro"/>
</dbReference>
<evidence type="ECO:0000256" key="2">
    <source>
        <dbReference type="ARBA" id="ARBA00022448"/>
    </source>
</evidence>
<dbReference type="CDD" id="cd03216">
    <property type="entry name" value="ABC_Carb_Monos_I"/>
    <property type="match status" value="1"/>
</dbReference>
<name>A0A2R6XZR6_9BACL</name>
<evidence type="ECO:0000256" key="5">
    <source>
        <dbReference type="ARBA" id="ARBA00022741"/>
    </source>
</evidence>
<dbReference type="InterPro" id="IPR003593">
    <property type="entry name" value="AAA+_ATPase"/>
</dbReference>
<dbReference type="InterPro" id="IPR017871">
    <property type="entry name" value="ABC_transporter-like_CS"/>
</dbReference>
<dbReference type="InterPro" id="IPR027417">
    <property type="entry name" value="P-loop_NTPase"/>
</dbReference>
<dbReference type="EMBL" id="PEBX01000061">
    <property type="protein sequence ID" value="PTQ55913.1"/>
    <property type="molecule type" value="Genomic_DNA"/>
</dbReference>
<dbReference type="InterPro" id="IPR003439">
    <property type="entry name" value="ABC_transporter-like_ATP-bd"/>
</dbReference>
<dbReference type="SUPFAM" id="SSF52540">
    <property type="entry name" value="P-loop containing nucleoside triphosphate hydrolases"/>
    <property type="match status" value="2"/>
</dbReference>
<dbReference type="Pfam" id="PF00005">
    <property type="entry name" value="ABC_tran"/>
    <property type="match status" value="2"/>
</dbReference>
<proteinExistence type="predicted"/>
<dbReference type="InterPro" id="IPR050107">
    <property type="entry name" value="ABC_carbohydrate_import_ATPase"/>
</dbReference>
<evidence type="ECO:0000259" key="10">
    <source>
        <dbReference type="PROSITE" id="PS50893"/>
    </source>
</evidence>
<dbReference type="PROSITE" id="PS50893">
    <property type="entry name" value="ABC_TRANSPORTER_2"/>
    <property type="match status" value="2"/>
</dbReference>
<feature type="domain" description="ABC transporter" evidence="10">
    <location>
        <begin position="38"/>
        <end position="273"/>
    </location>
</feature>
<keyword evidence="7" id="KW-1278">Translocase</keyword>
<accession>A0A2R6XZR6</accession>
<evidence type="ECO:0000256" key="3">
    <source>
        <dbReference type="ARBA" id="ARBA00022475"/>
    </source>
</evidence>
<evidence type="ECO:0000256" key="1">
    <source>
        <dbReference type="ARBA" id="ARBA00004202"/>
    </source>
</evidence>
<gene>
    <name evidence="11" type="ORF">BSOLF_1140</name>
</gene>
<evidence type="ECO:0000313" key="11">
    <source>
        <dbReference type="EMBL" id="PTQ55913.1"/>
    </source>
</evidence>
<evidence type="ECO:0000256" key="9">
    <source>
        <dbReference type="SAM" id="MobiDB-lite"/>
    </source>
</evidence>
<comment type="caution">
    <text evidence="11">The sequence shown here is derived from an EMBL/GenBank/DDBJ whole genome shotgun (WGS) entry which is preliminary data.</text>
</comment>
<dbReference type="Proteomes" id="UP000244338">
    <property type="component" value="Unassembled WGS sequence"/>
</dbReference>
<protein>
    <submittedName>
        <fullName evidence="11">Unspecified monosaccharide ABC transport system, ATP-binding protein</fullName>
    </submittedName>
</protein>
<evidence type="ECO:0000256" key="6">
    <source>
        <dbReference type="ARBA" id="ARBA00022840"/>
    </source>
</evidence>
<dbReference type="GO" id="GO:0005524">
    <property type="term" value="F:ATP binding"/>
    <property type="evidence" value="ECO:0007669"/>
    <property type="project" value="UniProtKB-KW"/>
</dbReference>
<feature type="domain" description="ABC transporter" evidence="10">
    <location>
        <begin position="290"/>
        <end position="533"/>
    </location>
</feature>
<dbReference type="FunFam" id="3.40.50.300:FF:000127">
    <property type="entry name" value="Ribose import ATP-binding protein RbsA"/>
    <property type="match status" value="1"/>
</dbReference>
<feature type="region of interest" description="Disordered" evidence="9">
    <location>
        <begin position="1"/>
        <end position="33"/>
    </location>
</feature>
<sequence>MKPKSDQAGVYVSGTTHGEKPGESFQGTTGGTEHEPIVRMVEITKRFGEFVANDRISLDLYRGEIHALLGENGAGKTTLMNVLFGYYQPDGGKIFMNGHEVVIKGPDMAHALGIGMVHQHFKLVDRFTVTENIILGAEPRAGFTIDRSRAREIVERLAGQYGLYVDPDRRIEEITIGAGQRVEILKMLYRGADVLILDEPTAVLTPQEVHELLNILRSLAAQGKAILLITHKLKEILAVADRVTIIRRGRLVGTLPVRETDAATLAEMMVGRRVIFNLDKAPFQPGRVMLTVRDVKEARSGADALKGVSFSIRAGEIYGIAGVDGNGQSALIEALTGLRRIASGEVLLEDKPIHNANPRTVFESGVGHIPEDRHRRGLILDFPLYENLVLNTYYQSPYTVRGLIQPLAMQKQAERLIQAFDVRASHLNVPARALSGGNQQKAIIARELSRRPKLLIAAQPTRGLDVGAIEAVHREILKFRDAGGAVLLISFELDEILALSDRIGVMYEGRLVGEVLPHQTSEEALGLMMAGQTARGVKEA</sequence>
<keyword evidence="4" id="KW-0677">Repeat</keyword>
<keyword evidence="5" id="KW-0547">Nucleotide-binding</keyword>
<dbReference type="SMART" id="SM00382">
    <property type="entry name" value="AAA"/>
    <property type="match status" value="1"/>
</dbReference>
<dbReference type="GO" id="GO:0005886">
    <property type="term" value="C:plasma membrane"/>
    <property type="evidence" value="ECO:0007669"/>
    <property type="project" value="UniProtKB-SubCell"/>
</dbReference>
<evidence type="ECO:0000256" key="4">
    <source>
        <dbReference type="ARBA" id="ARBA00022737"/>
    </source>
</evidence>
<reference evidence="12" key="1">
    <citation type="journal article" date="2018" name="Sci. Rep.">
        <title>Lignite coal burning seam in the remote Altai Mountains harbors a hydrogen-driven thermophilic microbial community.</title>
        <authorList>
            <person name="Kadnikov V.V."/>
            <person name="Mardanov A.V."/>
            <person name="Ivasenko D.A."/>
            <person name="Antsiferov D.V."/>
            <person name="Beletsky A.V."/>
            <person name="Karnachuk O.V."/>
            <person name="Ravin N.V."/>
        </authorList>
    </citation>
    <scope>NUCLEOTIDE SEQUENCE [LARGE SCALE GENOMIC DNA]</scope>
</reference>
<keyword evidence="3" id="KW-1003">Cell membrane</keyword>
<evidence type="ECO:0000256" key="8">
    <source>
        <dbReference type="ARBA" id="ARBA00023136"/>
    </source>
</evidence>
<dbReference type="Gene3D" id="3.40.50.300">
    <property type="entry name" value="P-loop containing nucleotide triphosphate hydrolases"/>
    <property type="match status" value="2"/>
</dbReference>
<keyword evidence="6 11" id="KW-0067">ATP-binding</keyword>
<dbReference type="AlphaFoldDB" id="A0A2R6XZR6"/>
<keyword evidence="8" id="KW-0472">Membrane</keyword>
<dbReference type="PANTHER" id="PTHR43790">
    <property type="entry name" value="CARBOHYDRATE TRANSPORT ATP-BINDING PROTEIN MG119-RELATED"/>
    <property type="match status" value="1"/>
</dbReference>
<comment type="subcellular location">
    <subcellularLocation>
        <location evidence="1">Cell membrane</location>
        <topology evidence="1">Peripheral membrane protein</topology>
    </subcellularLocation>
</comment>
<evidence type="ECO:0000256" key="7">
    <source>
        <dbReference type="ARBA" id="ARBA00022967"/>
    </source>
</evidence>
<evidence type="ECO:0000313" key="12">
    <source>
        <dbReference type="Proteomes" id="UP000244338"/>
    </source>
</evidence>